<comment type="caution">
    <text evidence="3">The sequence shown here is derived from an EMBL/GenBank/DDBJ whole genome shotgun (WGS) entry which is preliminary data.</text>
</comment>
<feature type="compositionally biased region" description="Polar residues" evidence="1">
    <location>
        <begin position="41"/>
        <end position="53"/>
    </location>
</feature>
<accession>A0A8T2PZG0</accession>
<keyword evidence="4" id="KW-1185">Reference proteome</keyword>
<keyword evidence="2" id="KW-0472">Membrane</keyword>
<evidence type="ECO:0000313" key="4">
    <source>
        <dbReference type="Proteomes" id="UP000825935"/>
    </source>
</evidence>
<sequence>MERHLAWLVALMVVLTAWLSLLCIGSMFKKKETSSSHPKESTASSEACESQVTADGEVDHAEQTAPSNADFCGSRRTNNSGLQDDGSTRDVSMPAFCRAAEADAPPASRTRILKQGDTMSTKGIPHSQYMAVRRCHMEDIEAAGRQHIDEEPSAVIAHDCRDAETNGLIVGAMASRNEKAGAAIGNERAETRSLLRTRHVEGYNITFRQPGLAVATAITMKNKRLKMQTPCCRGGSMRSSRSAQFRCIM</sequence>
<keyword evidence="2" id="KW-0812">Transmembrane</keyword>
<evidence type="ECO:0000256" key="2">
    <source>
        <dbReference type="SAM" id="Phobius"/>
    </source>
</evidence>
<feature type="region of interest" description="Disordered" evidence="1">
    <location>
        <begin position="33"/>
        <end position="90"/>
    </location>
</feature>
<dbReference type="OrthoDB" id="1991917at2759"/>
<name>A0A8T2PZG0_CERRI</name>
<dbReference type="EMBL" id="CM035444">
    <property type="protein sequence ID" value="KAH7276799.1"/>
    <property type="molecule type" value="Genomic_DNA"/>
</dbReference>
<organism evidence="3 4">
    <name type="scientific">Ceratopteris richardii</name>
    <name type="common">Triangle waterfern</name>
    <dbReference type="NCBI Taxonomy" id="49495"/>
    <lineage>
        <taxon>Eukaryota</taxon>
        <taxon>Viridiplantae</taxon>
        <taxon>Streptophyta</taxon>
        <taxon>Embryophyta</taxon>
        <taxon>Tracheophyta</taxon>
        <taxon>Polypodiopsida</taxon>
        <taxon>Polypodiidae</taxon>
        <taxon>Polypodiales</taxon>
        <taxon>Pteridineae</taxon>
        <taxon>Pteridaceae</taxon>
        <taxon>Parkerioideae</taxon>
        <taxon>Ceratopteris</taxon>
    </lineage>
</organism>
<feature type="transmembrane region" description="Helical" evidence="2">
    <location>
        <begin position="6"/>
        <end position="28"/>
    </location>
</feature>
<evidence type="ECO:0000313" key="3">
    <source>
        <dbReference type="EMBL" id="KAH7276799.1"/>
    </source>
</evidence>
<keyword evidence="2" id="KW-1133">Transmembrane helix</keyword>
<proteinExistence type="predicted"/>
<reference evidence="3" key="1">
    <citation type="submission" date="2021-08" db="EMBL/GenBank/DDBJ databases">
        <title>WGS assembly of Ceratopteris richardii.</title>
        <authorList>
            <person name="Marchant D.B."/>
            <person name="Chen G."/>
            <person name="Jenkins J."/>
            <person name="Shu S."/>
            <person name="Leebens-Mack J."/>
            <person name="Grimwood J."/>
            <person name="Schmutz J."/>
            <person name="Soltis P."/>
            <person name="Soltis D."/>
            <person name="Chen Z.-H."/>
        </authorList>
    </citation>
    <scope>NUCLEOTIDE SEQUENCE</scope>
    <source>
        <strain evidence="3">Whitten #5841</strain>
        <tissue evidence="3">Leaf</tissue>
    </source>
</reference>
<gene>
    <name evidence="3" type="ORF">KP509_39G022300</name>
</gene>
<dbReference type="Proteomes" id="UP000825935">
    <property type="component" value="Chromosome 39"/>
</dbReference>
<dbReference type="AlphaFoldDB" id="A0A8T2PZG0"/>
<evidence type="ECO:0000256" key="1">
    <source>
        <dbReference type="SAM" id="MobiDB-lite"/>
    </source>
</evidence>
<protein>
    <submittedName>
        <fullName evidence="3">Uncharacterized protein</fullName>
    </submittedName>
</protein>